<dbReference type="InterPro" id="IPR041677">
    <property type="entry name" value="DNA2/NAM7_AAA_11"/>
</dbReference>
<dbReference type="GO" id="GO:0004386">
    <property type="term" value="F:helicase activity"/>
    <property type="evidence" value="ECO:0007669"/>
    <property type="project" value="InterPro"/>
</dbReference>
<dbReference type="GeneID" id="63916380"/>
<dbReference type="InterPro" id="IPR047187">
    <property type="entry name" value="SF1_C_Upf1"/>
</dbReference>
<gene>
    <name evidence="4" type="ORF">M437DRAFT_56215</name>
</gene>
<dbReference type="EMBL" id="KL584846">
    <property type="protein sequence ID" value="KEQ59843.1"/>
    <property type="molecule type" value="Genomic_DNA"/>
</dbReference>
<keyword evidence="1" id="KW-0378">Hydrolase</keyword>
<dbReference type="GO" id="GO:0006369">
    <property type="term" value="P:termination of RNA polymerase II transcription"/>
    <property type="evidence" value="ECO:0007669"/>
    <property type="project" value="TreeGrafter"/>
</dbReference>
<sequence length="751" mass="83537">MLGLGRAIGTVTRIRDQRLAEEDGKIEAFFKPFRNTIAPPGTDDWWKVDIYSSLQAFSLKGVSLIPEPDTPVMITFYERETPEATELKKYVYKGTVVENLFDTPNVTFVARVSGRPFWKFNKETVSCSVEVTGNEVSVIRQHAAFSVAAKGLTRDKSIDWDHILFDAPPTPSTVSRNAWTEEIKQYEGMKEEFLKEAKDTFNLNDKQMEFTKHFVENDTGISLLVGPPGTGKSVDMAAIILLYLTLNKKYRKKGSAKKILVTAPSNVAVDELLSKCIAAGSEKMGLKLVRFKGGKPSLKRDAENDVAMAGTDDAAETLEDAYWNIMEATLGGAKNPSKGVHKDREFIADFIRTIKGWPKNHASKNDAKAYLGLLEKLISKEKGTAVQRRQLIAEKDELQEKLYKAYWEEVDAAFTTMNGASNDALASFEPTLAAMDEIAQANLGDMLTVLVPFPTIENAVGAGDPRQIRGRALAEGRNEFFVIQLESVMHKVVNRRAQTGEDHTLSYVQLEVQHRMDPEIGGPISDIFYGGKLIHAPVTMQVQPVRETWKDCFKQHLGAAYDGNNRFAIDISGEKNQSVSWKGSTSLCNQHEADAICQMIKVILQHPPPANGVRVEPHNIIITTDYAGQESLFKVMLQRWTYRVDGVEQPLGGSGDNRVRVSTTSKTQGSEGDLQFISLVKNDVKKLGSVKFIATPEFVNVKWSRAKYGQVVVCNMQPLHTAIKNGYVGWVLPGSGKKKAEFIKMITSFWP</sequence>
<dbReference type="Gene3D" id="3.40.50.300">
    <property type="entry name" value="P-loop containing nucleotide triphosphate hydrolases"/>
    <property type="match status" value="2"/>
</dbReference>
<dbReference type="GO" id="GO:0016604">
    <property type="term" value="C:nuclear body"/>
    <property type="evidence" value="ECO:0007669"/>
    <property type="project" value="TreeGrafter"/>
</dbReference>
<feature type="domain" description="DNA2/NAM7 helicase helicase" evidence="2">
    <location>
        <begin position="202"/>
        <end position="468"/>
    </location>
</feature>
<dbReference type="AlphaFoldDB" id="A0A074VH79"/>
<evidence type="ECO:0008006" key="6">
    <source>
        <dbReference type="Google" id="ProtNLM"/>
    </source>
</evidence>
<dbReference type="InterPro" id="IPR045055">
    <property type="entry name" value="DNA2/NAM7-like"/>
</dbReference>
<dbReference type="RefSeq" id="XP_040876866.1">
    <property type="nucleotide sequence ID" value="XM_041023007.1"/>
</dbReference>
<dbReference type="PANTHER" id="PTHR10887">
    <property type="entry name" value="DNA2/NAM7 HELICASE FAMILY"/>
    <property type="match status" value="1"/>
</dbReference>
<keyword evidence="5" id="KW-1185">Reference proteome</keyword>
<organism evidence="4 5">
    <name type="scientific">Aureobasidium melanogenum (strain CBS 110374)</name>
    <name type="common">Aureobasidium pullulans var. melanogenum</name>
    <dbReference type="NCBI Taxonomy" id="1043003"/>
    <lineage>
        <taxon>Eukaryota</taxon>
        <taxon>Fungi</taxon>
        <taxon>Dikarya</taxon>
        <taxon>Ascomycota</taxon>
        <taxon>Pezizomycotina</taxon>
        <taxon>Dothideomycetes</taxon>
        <taxon>Dothideomycetidae</taxon>
        <taxon>Dothideales</taxon>
        <taxon>Saccotheciaceae</taxon>
        <taxon>Aureobasidium</taxon>
    </lineage>
</organism>
<dbReference type="SUPFAM" id="SSF52540">
    <property type="entry name" value="P-loop containing nucleoside triphosphate hydrolases"/>
    <property type="match status" value="1"/>
</dbReference>
<evidence type="ECO:0000313" key="4">
    <source>
        <dbReference type="EMBL" id="KEQ59843.1"/>
    </source>
</evidence>
<dbReference type="HOGENOM" id="CLU_370724_0_0_1"/>
<dbReference type="Pfam" id="PF13087">
    <property type="entry name" value="AAA_12"/>
    <property type="match status" value="1"/>
</dbReference>
<dbReference type="InterPro" id="IPR041679">
    <property type="entry name" value="DNA2/NAM7-like_C"/>
</dbReference>
<evidence type="ECO:0000313" key="5">
    <source>
        <dbReference type="Proteomes" id="UP000030672"/>
    </source>
</evidence>
<keyword evidence="1" id="KW-0547">Nucleotide-binding</keyword>
<dbReference type="PANTHER" id="PTHR10887:SF495">
    <property type="entry name" value="HELICASE SENATAXIN ISOFORM X1-RELATED"/>
    <property type="match status" value="1"/>
</dbReference>
<reference evidence="4 5" key="1">
    <citation type="journal article" date="2014" name="BMC Genomics">
        <title>Genome sequencing of four Aureobasidium pullulans varieties: biotechnological potential, stress tolerance, and description of new species.</title>
        <authorList>
            <person name="Gostin Ar C."/>
            <person name="Ohm R.A."/>
            <person name="Kogej T."/>
            <person name="Sonjak S."/>
            <person name="Turk M."/>
            <person name="Zajc J."/>
            <person name="Zalar P."/>
            <person name="Grube M."/>
            <person name="Sun H."/>
            <person name="Han J."/>
            <person name="Sharma A."/>
            <person name="Chiniquy J."/>
            <person name="Ngan C.Y."/>
            <person name="Lipzen A."/>
            <person name="Barry K."/>
            <person name="Grigoriev I.V."/>
            <person name="Gunde-Cimerman N."/>
        </authorList>
    </citation>
    <scope>NUCLEOTIDE SEQUENCE [LARGE SCALE GENOMIC DNA]</scope>
    <source>
        <strain evidence="4 5">CBS 110374</strain>
    </source>
</reference>
<dbReference type="Pfam" id="PF13086">
    <property type="entry name" value="AAA_11"/>
    <property type="match status" value="1"/>
</dbReference>
<dbReference type="GO" id="GO:0001147">
    <property type="term" value="F:transcription termination site sequence-specific DNA binding"/>
    <property type="evidence" value="ECO:0007669"/>
    <property type="project" value="TreeGrafter"/>
</dbReference>
<keyword evidence="1" id="KW-0347">Helicase</keyword>
<proteinExistence type="predicted"/>
<dbReference type="Proteomes" id="UP000030672">
    <property type="component" value="Unassembled WGS sequence"/>
</dbReference>
<dbReference type="STRING" id="1043003.A0A074VH79"/>
<dbReference type="CDD" id="cd18808">
    <property type="entry name" value="SF1_C_Upf1"/>
    <property type="match status" value="1"/>
</dbReference>
<evidence type="ECO:0000259" key="2">
    <source>
        <dbReference type="Pfam" id="PF13086"/>
    </source>
</evidence>
<feature type="non-terminal residue" evidence="4">
    <location>
        <position position="751"/>
    </location>
</feature>
<keyword evidence="1" id="KW-0067">ATP-binding</keyword>
<evidence type="ECO:0000256" key="1">
    <source>
        <dbReference type="ARBA" id="ARBA00022806"/>
    </source>
</evidence>
<protein>
    <recommendedName>
        <fullName evidence="6">DNA2/NAM7 helicase helicase domain-containing protein</fullName>
    </recommendedName>
</protein>
<dbReference type="InterPro" id="IPR027417">
    <property type="entry name" value="P-loop_NTPase"/>
</dbReference>
<feature type="domain" description="DNA2/NAM7 helicase-like C-terminal" evidence="3">
    <location>
        <begin position="504"/>
        <end position="716"/>
    </location>
</feature>
<accession>A0A074VH79</accession>
<name>A0A074VH79_AURM1</name>
<evidence type="ECO:0000259" key="3">
    <source>
        <dbReference type="Pfam" id="PF13087"/>
    </source>
</evidence>